<reference evidence="3" key="1">
    <citation type="submission" date="2023-08" db="EMBL/GenBank/DDBJ databases">
        <title>Black Yeasts Isolated from many extreme environments.</title>
        <authorList>
            <person name="Coleine C."/>
            <person name="Stajich J.E."/>
            <person name="Selbmann L."/>
        </authorList>
    </citation>
    <scope>NUCLEOTIDE SEQUENCE</scope>
    <source>
        <strain evidence="3">CCFEE 5810</strain>
    </source>
</reference>
<protein>
    <submittedName>
        <fullName evidence="3">Uncharacterized protein</fullName>
    </submittedName>
</protein>
<evidence type="ECO:0000256" key="2">
    <source>
        <dbReference type="SAM" id="Phobius"/>
    </source>
</evidence>
<keyword evidence="2" id="KW-1133">Transmembrane helix</keyword>
<evidence type="ECO:0000256" key="1">
    <source>
        <dbReference type="SAM" id="MobiDB-lite"/>
    </source>
</evidence>
<dbReference type="Proteomes" id="UP001310594">
    <property type="component" value="Unassembled WGS sequence"/>
</dbReference>
<organism evidence="3 4">
    <name type="scientific">Elasticomyces elasticus</name>
    <dbReference type="NCBI Taxonomy" id="574655"/>
    <lineage>
        <taxon>Eukaryota</taxon>
        <taxon>Fungi</taxon>
        <taxon>Dikarya</taxon>
        <taxon>Ascomycota</taxon>
        <taxon>Pezizomycotina</taxon>
        <taxon>Dothideomycetes</taxon>
        <taxon>Dothideomycetidae</taxon>
        <taxon>Mycosphaerellales</taxon>
        <taxon>Teratosphaeriaceae</taxon>
        <taxon>Elasticomyces</taxon>
    </lineage>
</organism>
<feature type="region of interest" description="Disordered" evidence="1">
    <location>
        <begin position="386"/>
        <end position="405"/>
    </location>
</feature>
<feature type="transmembrane region" description="Helical" evidence="2">
    <location>
        <begin position="81"/>
        <end position="104"/>
    </location>
</feature>
<gene>
    <name evidence="3" type="ORF">LTR97_012766</name>
</gene>
<name>A0AAN7VW91_9PEZI</name>
<dbReference type="EMBL" id="JAVRQU010000030">
    <property type="protein sequence ID" value="KAK5689593.1"/>
    <property type="molecule type" value="Genomic_DNA"/>
</dbReference>
<accession>A0AAN7VW91</accession>
<comment type="caution">
    <text evidence="3">The sequence shown here is derived from an EMBL/GenBank/DDBJ whole genome shotgun (WGS) entry which is preliminary data.</text>
</comment>
<evidence type="ECO:0000313" key="4">
    <source>
        <dbReference type="Proteomes" id="UP001310594"/>
    </source>
</evidence>
<keyword evidence="2" id="KW-0472">Membrane</keyword>
<keyword evidence="2" id="KW-0812">Transmembrane</keyword>
<evidence type="ECO:0000313" key="3">
    <source>
        <dbReference type="EMBL" id="KAK5689593.1"/>
    </source>
</evidence>
<proteinExistence type="predicted"/>
<dbReference type="AlphaFoldDB" id="A0AAN7VW91"/>
<sequence length="596" mass="64959">MLSRPIARTRIPLARPLRPPNTPTRKVPQPRLITTRTRPQLPYLTQPTLRLNGGILGPNPQLARLISTENRRYVSEQLYLAVKWTLVFWLFATLSAIAYLGILIEVEERARPSPSEWKFWTRWSFRSARSMIREGGEGGAGMDWAAVGSLFRRCLTKLEDRGGEGKGVLVVKGGGMTRNGELQDAKDVSAKSWAWMQGYYEVLMGCALAAEHLDGMVLDKTRSLVFPKEVVIGPSNPDPRPVPSYLHTAPKEENCVPAFDSADDFYERILETRGFTTKQKVDAALALANWYDFKGMDESAHEILRWGVAIAASALTKATADRAHDSRTSVIKVGNTSDGRVEATANLLNATTALGVQKARMGKVDEALPILLSVLRAKRSALVSSVRSPASSSRSTRESEQPKTDIAAATGMVRSLFAGARQSIEPLTTGDEPYTKTSEKPSCEEAELMLYIGEILFASSSSSEEGLGWTRQAVAVAEANLQAGTTGAAEEKTKCQACLKTGIGNWETMLHRLAEEQGNVAAREGGAAVGGGWLEWRGWFGQDGGQKGKTMEALKAGMVQEELRRVQDLKERMLSEGVGGVMEKARPSSGMGVFVG</sequence>